<dbReference type="AlphaFoldDB" id="A0A1H4UEX9"/>
<evidence type="ECO:0000313" key="2">
    <source>
        <dbReference type="Proteomes" id="UP000198742"/>
    </source>
</evidence>
<name>A0A1H4UEX9_9ACTN</name>
<proteinExistence type="predicted"/>
<reference evidence="2" key="1">
    <citation type="submission" date="2016-10" db="EMBL/GenBank/DDBJ databases">
        <authorList>
            <person name="Varghese N."/>
            <person name="Submissions S."/>
        </authorList>
    </citation>
    <scope>NUCLEOTIDE SEQUENCE [LARGE SCALE GENOMIC DNA]</scope>
    <source>
        <strain evidence="2">DSM 22017</strain>
    </source>
</reference>
<protein>
    <submittedName>
        <fullName evidence="1">Uncharacterized protein</fullName>
    </submittedName>
</protein>
<dbReference type="STRING" id="402596.SAMN04489844_2751"/>
<keyword evidence="2" id="KW-1185">Reference proteome</keyword>
<dbReference type="OrthoDB" id="9931605at2"/>
<dbReference type="Proteomes" id="UP000198742">
    <property type="component" value="Unassembled WGS sequence"/>
</dbReference>
<organism evidence="1 2">
    <name type="scientific">Nocardioides exalbidus</name>
    <dbReference type="NCBI Taxonomy" id="402596"/>
    <lineage>
        <taxon>Bacteria</taxon>
        <taxon>Bacillati</taxon>
        <taxon>Actinomycetota</taxon>
        <taxon>Actinomycetes</taxon>
        <taxon>Propionibacteriales</taxon>
        <taxon>Nocardioidaceae</taxon>
        <taxon>Nocardioides</taxon>
    </lineage>
</organism>
<accession>A0A1H4UEX9</accession>
<dbReference type="RefSeq" id="WP_090969604.1">
    <property type="nucleotide sequence ID" value="NZ_FNRT01000002.1"/>
</dbReference>
<sequence length="82" mass="8989">MTRTERRLERLGSGVRRRVQGRVATATGLDELAGLEESVDSLEVAVRENTSLQVPLARIVDALERDVATVLERRTTGQVMGA</sequence>
<dbReference type="EMBL" id="FNRT01000002">
    <property type="protein sequence ID" value="SEC67193.1"/>
    <property type="molecule type" value="Genomic_DNA"/>
</dbReference>
<gene>
    <name evidence="1" type="ORF">SAMN04489844_2751</name>
</gene>
<evidence type="ECO:0000313" key="1">
    <source>
        <dbReference type="EMBL" id="SEC67193.1"/>
    </source>
</evidence>